<accession>A0A1B6E942</accession>
<feature type="compositionally biased region" description="Basic residues" evidence="1">
    <location>
        <begin position="945"/>
        <end position="958"/>
    </location>
</feature>
<feature type="region of interest" description="Disordered" evidence="1">
    <location>
        <begin position="469"/>
        <end position="493"/>
    </location>
</feature>
<feature type="compositionally biased region" description="Basic and acidic residues" evidence="1">
    <location>
        <begin position="12"/>
        <end position="21"/>
    </location>
</feature>
<feature type="compositionally biased region" description="Low complexity" evidence="1">
    <location>
        <begin position="475"/>
        <end position="487"/>
    </location>
</feature>
<feature type="region of interest" description="Disordered" evidence="1">
    <location>
        <begin position="934"/>
        <end position="970"/>
    </location>
</feature>
<dbReference type="EMBL" id="GEDC01002924">
    <property type="protein sequence ID" value="JAS34374.1"/>
    <property type="molecule type" value="Transcribed_RNA"/>
</dbReference>
<name>A0A1B6E942_9HEMI</name>
<reference evidence="2" key="1">
    <citation type="submission" date="2015-12" db="EMBL/GenBank/DDBJ databases">
        <title>De novo transcriptome assembly of four potential Pierce s Disease insect vectors from Arizona vineyards.</title>
        <authorList>
            <person name="Tassone E.E."/>
        </authorList>
    </citation>
    <scope>NUCLEOTIDE SEQUENCE</scope>
</reference>
<organism evidence="2">
    <name type="scientific">Clastoptera arizonana</name>
    <name type="common">Arizona spittle bug</name>
    <dbReference type="NCBI Taxonomy" id="38151"/>
    <lineage>
        <taxon>Eukaryota</taxon>
        <taxon>Metazoa</taxon>
        <taxon>Ecdysozoa</taxon>
        <taxon>Arthropoda</taxon>
        <taxon>Hexapoda</taxon>
        <taxon>Insecta</taxon>
        <taxon>Pterygota</taxon>
        <taxon>Neoptera</taxon>
        <taxon>Paraneoptera</taxon>
        <taxon>Hemiptera</taxon>
        <taxon>Auchenorrhyncha</taxon>
        <taxon>Cercopoidea</taxon>
        <taxon>Clastopteridae</taxon>
        <taxon>Clastoptera</taxon>
    </lineage>
</organism>
<proteinExistence type="predicted"/>
<feature type="region of interest" description="Disordered" evidence="1">
    <location>
        <begin position="335"/>
        <end position="355"/>
    </location>
</feature>
<feature type="compositionally biased region" description="Polar residues" evidence="1">
    <location>
        <begin position="60"/>
        <end position="85"/>
    </location>
</feature>
<evidence type="ECO:0000313" key="2">
    <source>
        <dbReference type="EMBL" id="JAS34374.1"/>
    </source>
</evidence>
<gene>
    <name evidence="2" type="ORF">g.29990</name>
</gene>
<feature type="non-terminal residue" evidence="2">
    <location>
        <position position="1314"/>
    </location>
</feature>
<feature type="non-terminal residue" evidence="2">
    <location>
        <position position="1"/>
    </location>
</feature>
<feature type="region of interest" description="Disordered" evidence="1">
    <location>
        <begin position="396"/>
        <end position="441"/>
    </location>
</feature>
<sequence length="1314" mass="146451">TIRDAWPPPRSHSLDSEQKEESNLMMGTGNRINGTPLPLMGLPYRRYSVPETVMRKYSLSRAQTSESSESGVATVPTPSVPSDSFRNAPEGHLSSDGGNLQGKRMLHKACQTSPRNSVEKCEIVIQEEHVTGDCEKTIPVLRVSSDSSKTIAGEMINIEISPKGSECSQLYQDGTEYYLSFDSSNMNCDTTIPGAVSGHSPKFLTVEFDKKSDTNIIREGSEEENINQNSADEIEIRLECPNNGMNSINSKITVDDVRSQDSSENLKDILKDTTNKHLLKNICSENCKSFPETKTKSSVSNRKSFSANGKLLGEFKTINIESNCEDYELNTISNYVDDTPTPNPPSTGQTETHSSDADCYVTDCEICAAEGRKSCSLEESCSQTLTFTSPEIASSNGFKTSSDYTSSSMTLDQTVSDRSTSTQDSTLSITSVTPERNTSKLTSNLFSPPLVINSETSIIKPVKNRCKRKDYTFHPSDSTPRTTPSPTKDQPEIAKENKQYDISNENIDCINSTNSFHAKEETCFSGHEESLPRVNYNVCSNFDNLEITAVNHTESNTYLDDKITGVKRFEDDLTTHENELSSINVENPKDLEGINEDHDDEVSFQRRLGFENDNQPTDDFEMDSLAFVDSGNSEDITVTNQNIFVSTKNIDSPKVSSAEDDDKSLAESDLLEKLGFCESHLSKIQSTTCDTTNKSQSVEERCVNSVQSQFYGNKEYEIIIKDKPNNSLQFKGNVMTTRDEKSNSKTGNNLALNYGASEKINGKVEPEDTNFVTEFSLVESKDILNNASQCQDIIVLKSNEKSIGSVTGGTYFETPGKELIIPRYSALPRSLSMLVNTSSIDYSSDSDLSLADSLEDSVSSGRVKTFNKHDNRLVRGDVIALLPETTVKVKKHSKESRAYFLSLTGEEGEIKTEPLPDELKKKLLKRDNEIKKHTTHISKQSINKHEHKKCKKHRHYSPTKHSPSMRKEKLDCSKVMKTCKHTQWEEVSSHRPESTDTLVLSDTSGNRNKYGLVISKGQNEISETQSRLDLDSHHSKDIANSNEVITFHDTSTNTELGNQFSPRLDDNFEIKNNVISTDVMDEQICAKVETNITDVELSNETMNADITTVDISTNTESYEIDLMNEHMEENLINSNAINSQSSATPFVEEPIILQKVNKYAQCLNATFLDTKIDKEVSQILLDTHLYDLSYVEEENNITSLDSIKQSTGFDTTDSVLEYTSETHGMQSKCVQTEPMSPENISEAGGKRITFSEMFQQTSFEDDSISMSESTLLNNISTEKLNIENEMDENRCKTPVFGETPAEKTTFSKSIVNGQ</sequence>
<evidence type="ECO:0000256" key="1">
    <source>
        <dbReference type="SAM" id="MobiDB-lite"/>
    </source>
</evidence>
<feature type="region of interest" description="Disordered" evidence="1">
    <location>
        <begin position="1"/>
        <end position="21"/>
    </location>
</feature>
<feature type="compositionally biased region" description="Pro residues" evidence="1">
    <location>
        <begin position="1"/>
        <end position="10"/>
    </location>
</feature>
<feature type="region of interest" description="Disordered" evidence="1">
    <location>
        <begin position="60"/>
        <end position="99"/>
    </location>
</feature>
<protein>
    <submittedName>
        <fullName evidence="2">Uncharacterized protein</fullName>
    </submittedName>
</protein>